<dbReference type="AlphaFoldDB" id="A0A090PYK5"/>
<proteinExistence type="predicted"/>
<comment type="caution">
    <text evidence="1">The sequence shown here is derived from an EMBL/GenBank/DDBJ whole genome shotgun (WGS) entry which is preliminary data.</text>
</comment>
<protein>
    <submittedName>
        <fullName evidence="1">Uncharacterized protein</fullName>
    </submittedName>
</protein>
<evidence type="ECO:0000313" key="1">
    <source>
        <dbReference type="EMBL" id="GAK95939.1"/>
    </source>
</evidence>
<dbReference type="EMBL" id="BBML01000001">
    <property type="protein sequence ID" value="GAK95939.1"/>
    <property type="molecule type" value="Genomic_DNA"/>
</dbReference>
<keyword evidence="2" id="KW-1185">Reference proteome</keyword>
<evidence type="ECO:0000313" key="2">
    <source>
        <dbReference type="Proteomes" id="UP000029221"/>
    </source>
</evidence>
<gene>
    <name evidence="1" type="ORF">JCM19294_2721</name>
</gene>
<name>A0A090PYK5_9FLAO</name>
<organism evidence="1 2">
    <name type="scientific">Nonlabens tegetincola</name>
    <dbReference type="NCBI Taxonomy" id="323273"/>
    <lineage>
        <taxon>Bacteria</taxon>
        <taxon>Pseudomonadati</taxon>
        <taxon>Bacteroidota</taxon>
        <taxon>Flavobacteriia</taxon>
        <taxon>Flavobacteriales</taxon>
        <taxon>Flavobacteriaceae</taxon>
        <taxon>Nonlabens</taxon>
    </lineage>
</organism>
<dbReference type="Proteomes" id="UP000029221">
    <property type="component" value="Unassembled WGS sequence"/>
</dbReference>
<accession>A0A090PYK5</accession>
<sequence>MKLRDDEKSDLYYCIFMKSGINEIKLVSQDILTNIFDMTDGDEVDYGVKLFE</sequence>
<reference evidence="1" key="1">
    <citation type="journal article" date="2014" name="Genome Announc.">
        <title>Draft Genome Sequences of Marine Flavobacterium Nonlabens Strains NR17, NR24, NR27, NR32, NR33, and Ara13.</title>
        <authorList>
            <person name="Nakanishi M."/>
            <person name="Meirelles P."/>
            <person name="Suzuki R."/>
            <person name="Takatani N."/>
            <person name="Mino S."/>
            <person name="Suda W."/>
            <person name="Oshima K."/>
            <person name="Hattori M."/>
            <person name="Ohkuma M."/>
            <person name="Hosokawa M."/>
            <person name="Miyashita K."/>
            <person name="Thompson F.L."/>
            <person name="Niwa A."/>
            <person name="Sawabe T."/>
            <person name="Sawabe T."/>
        </authorList>
    </citation>
    <scope>NUCLEOTIDE SEQUENCE [LARGE SCALE GENOMIC DNA]</scope>
    <source>
        <strain evidence="1">JCM 19294</strain>
    </source>
</reference>